<comment type="similarity">
    <text evidence="2">Belongs to the methyl-accepting chemotaxis (MCP) protein family.</text>
</comment>
<evidence type="ECO:0000313" key="4">
    <source>
        <dbReference type="EMBL" id="SDM98696.1"/>
    </source>
</evidence>
<gene>
    <name evidence="4" type="ORF">SAMN05660860_03503</name>
</gene>
<dbReference type="GO" id="GO:0004888">
    <property type="term" value="F:transmembrane signaling receptor activity"/>
    <property type="evidence" value="ECO:0007669"/>
    <property type="project" value="TreeGrafter"/>
</dbReference>
<feature type="region of interest" description="Disordered" evidence="3">
    <location>
        <begin position="1"/>
        <end position="21"/>
    </location>
</feature>
<dbReference type="STRING" id="392333.SAMN05660860_03503"/>
<dbReference type="Proteomes" id="UP000182146">
    <property type="component" value="Unassembled WGS sequence"/>
</dbReference>
<accession>A0A1G9XQJ7</accession>
<sequence length="117" mass="11913">EIAAAANEQAEGIGQVNTGLGQIDQVTQQNTASAEESAAAAQELSGQAAQLRQLLQRFRLKGQGGASPEPRQAVVSAGKPQERPSVSSAAWGGANGTQAAKGAPPAIALDDDEFGRY</sequence>
<dbReference type="InterPro" id="IPR051310">
    <property type="entry name" value="MCP_chemotaxis"/>
</dbReference>
<reference evidence="4 5" key="1">
    <citation type="submission" date="2016-10" db="EMBL/GenBank/DDBJ databases">
        <authorList>
            <person name="de Groot N.N."/>
        </authorList>
    </citation>
    <scope>NUCLEOTIDE SEQUENCE [LARGE SCALE GENOMIC DNA]</scope>
    <source>
        <strain evidence="4 5">DSM 17813</strain>
    </source>
</reference>
<feature type="region of interest" description="Disordered" evidence="3">
    <location>
        <begin position="61"/>
        <end position="117"/>
    </location>
</feature>
<protein>
    <submittedName>
        <fullName evidence="4">Methyl-accepting chemotaxis protein (MCP) signalling domain-containing protein</fullName>
    </submittedName>
</protein>
<feature type="non-terminal residue" evidence="4">
    <location>
        <position position="1"/>
    </location>
</feature>
<feature type="compositionally biased region" description="Low complexity" evidence="3">
    <location>
        <begin position="32"/>
        <end position="46"/>
    </location>
</feature>
<name>A0A1G9XQJ7_9BACT</name>
<evidence type="ECO:0000256" key="1">
    <source>
        <dbReference type="ARBA" id="ARBA00022500"/>
    </source>
</evidence>
<keyword evidence="1" id="KW-0145">Chemotaxis</keyword>
<dbReference type="SUPFAM" id="SSF58104">
    <property type="entry name" value="Methyl-accepting chemotaxis protein (MCP) signaling domain"/>
    <property type="match status" value="1"/>
</dbReference>
<evidence type="ECO:0000313" key="5">
    <source>
        <dbReference type="Proteomes" id="UP000182146"/>
    </source>
</evidence>
<evidence type="ECO:0000256" key="2">
    <source>
        <dbReference type="ARBA" id="ARBA00029447"/>
    </source>
</evidence>
<dbReference type="EMBL" id="FNGU01000022">
    <property type="protein sequence ID" value="SDM98696.1"/>
    <property type="molecule type" value="Genomic_DNA"/>
</dbReference>
<dbReference type="GO" id="GO:0006935">
    <property type="term" value="P:chemotaxis"/>
    <property type="evidence" value="ECO:0007669"/>
    <property type="project" value="UniProtKB-KW"/>
</dbReference>
<dbReference type="PANTHER" id="PTHR43531">
    <property type="entry name" value="PROTEIN ICFG"/>
    <property type="match status" value="1"/>
</dbReference>
<dbReference type="GO" id="GO:0005886">
    <property type="term" value="C:plasma membrane"/>
    <property type="evidence" value="ECO:0007669"/>
    <property type="project" value="TreeGrafter"/>
</dbReference>
<organism evidence="4 5">
    <name type="scientific">Geoalkalibacter ferrihydriticus</name>
    <dbReference type="NCBI Taxonomy" id="392333"/>
    <lineage>
        <taxon>Bacteria</taxon>
        <taxon>Pseudomonadati</taxon>
        <taxon>Thermodesulfobacteriota</taxon>
        <taxon>Desulfuromonadia</taxon>
        <taxon>Desulfuromonadales</taxon>
        <taxon>Geoalkalibacteraceae</taxon>
        <taxon>Geoalkalibacter</taxon>
    </lineage>
</organism>
<proteinExistence type="inferred from homology"/>
<feature type="region of interest" description="Disordered" evidence="3">
    <location>
        <begin position="27"/>
        <end position="46"/>
    </location>
</feature>
<evidence type="ECO:0000256" key="3">
    <source>
        <dbReference type="SAM" id="MobiDB-lite"/>
    </source>
</evidence>
<dbReference type="Gene3D" id="1.10.287.950">
    <property type="entry name" value="Methyl-accepting chemotaxis protein"/>
    <property type="match status" value="1"/>
</dbReference>
<dbReference type="PANTHER" id="PTHR43531:SF11">
    <property type="entry name" value="METHYL-ACCEPTING CHEMOTAXIS PROTEIN 3"/>
    <property type="match status" value="1"/>
</dbReference>
<dbReference type="AlphaFoldDB" id="A0A1G9XQJ7"/>